<reference evidence="3" key="2">
    <citation type="journal article" date="2020" name="Nat. Commun.">
        <title>Large-scale genome sequencing of mycorrhizal fungi provides insights into the early evolution of symbiotic traits.</title>
        <authorList>
            <person name="Miyauchi S."/>
            <person name="Kiss E."/>
            <person name="Kuo A."/>
            <person name="Drula E."/>
            <person name="Kohler A."/>
            <person name="Sanchez-Garcia M."/>
            <person name="Morin E."/>
            <person name="Andreopoulos B."/>
            <person name="Barry K.W."/>
            <person name="Bonito G."/>
            <person name="Buee M."/>
            <person name="Carver A."/>
            <person name="Chen C."/>
            <person name="Cichocki N."/>
            <person name="Clum A."/>
            <person name="Culley D."/>
            <person name="Crous P.W."/>
            <person name="Fauchery L."/>
            <person name="Girlanda M."/>
            <person name="Hayes R.D."/>
            <person name="Keri Z."/>
            <person name="LaButti K."/>
            <person name="Lipzen A."/>
            <person name="Lombard V."/>
            <person name="Magnuson J."/>
            <person name="Maillard F."/>
            <person name="Murat C."/>
            <person name="Nolan M."/>
            <person name="Ohm R.A."/>
            <person name="Pangilinan J."/>
            <person name="Pereira M.F."/>
            <person name="Perotto S."/>
            <person name="Peter M."/>
            <person name="Pfister S."/>
            <person name="Riley R."/>
            <person name="Sitrit Y."/>
            <person name="Stielow J.B."/>
            <person name="Szollosi G."/>
            <person name="Zifcakova L."/>
            <person name="Stursova M."/>
            <person name="Spatafora J.W."/>
            <person name="Tedersoo L."/>
            <person name="Vaario L.M."/>
            <person name="Yamada A."/>
            <person name="Yan M."/>
            <person name="Wang P."/>
            <person name="Xu J."/>
            <person name="Bruns T."/>
            <person name="Baldrian P."/>
            <person name="Vilgalys R."/>
            <person name="Dunand C."/>
            <person name="Henrissat B."/>
            <person name="Grigoriev I.V."/>
            <person name="Hibbett D."/>
            <person name="Nagy L.G."/>
            <person name="Martin F.M."/>
        </authorList>
    </citation>
    <scope>NUCLEOTIDE SEQUENCE</scope>
    <source>
        <strain evidence="3">BED1</strain>
    </source>
</reference>
<comment type="caution">
    <text evidence="3">The sequence shown here is derived from an EMBL/GenBank/DDBJ whole genome shotgun (WGS) entry which is preliminary data.</text>
</comment>
<dbReference type="Proteomes" id="UP001194468">
    <property type="component" value="Unassembled WGS sequence"/>
</dbReference>
<evidence type="ECO:0000256" key="1">
    <source>
        <dbReference type="SAM" id="Coils"/>
    </source>
</evidence>
<organism evidence="3 4">
    <name type="scientific">Boletus edulis BED1</name>
    <dbReference type="NCBI Taxonomy" id="1328754"/>
    <lineage>
        <taxon>Eukaryota</taxon>
        <taxon>Fungi</taxon>
        <taxon>Dikarya</taxon>
        <taxon>Basidiomycota</taxon>
        <taxon>Agaricomycotina</taxon>
        <taxon>Agaricomycetes</taxon>
        <taxon>Agaricomycetidae</taxon>
        <taxon>Boletales</taxon>
        <taxon>Boletineae</taxon>
        <taxon>Boletaceae</taxon>
        <taxon>Boletoideae</taxon>
        <taxon>Boletus</taxon>
    </lineage>
</organism>
<feature type="coiled-coil region" evidence="1">
    <location>
        <begin position="172"/>
        <end position="201"/>
    </location>
</feature>
<keyword evidence="4" id="KW-1185">Reference proteome</keyword>
<dbReference type="EMBL" id="WHUW01000012">
    <property type="protein sequence ID" value="KAF8440482.1"/>
    <property type="molecule type" value="Genomic_DNA"/>
</dbReference>
<sequence length="213" mass="24955">MASQPPKDFFEQFLVNSAPGQNRSEKAARLFFPDYPNIPGDDDEIPTDSHLMNLLRENLPSMRPAAGHAPVRSLHRRKGKGRKGDCPDVAPMAHDYDNVDEPPSERIGKLSTLMSTIESRQDQKLAEIQSKRDHQRWLYTQKNAESQRQRDHEIKMEVMKMDMEQKWMDHNKEMIENEIRKMQVEIELQQLKIQELKMRREMGWIGEDEQGCN</sequence>
<gene>
    <name evidence="3" type="ORF">L210DRAFT_3645624</name>
</gene>
<name>A0AAD4BUU5_BOLED</name>
<evidence type="ECO:0000313" key="3">
    <source>
        <dbReference type="EMBL" id="KAF8440482.1"/>
    </source>
</evidence>
<dbReference type="AlphaFoldDB" id="A0AAD4BUU5"/>
<protein>
    <submittedName>
        <fullName evidence="3">Uncharacterized protein</fullName>
    </submittedName>
</protein>
<accession>A0AAD4BUU5</accession>
<feature type="region of interest" description="Disordered" evidence="2">
    <location>
        <begin position="62"/>
        <end position="102"/>
    </location>
</feature>
<evidence type="ECO:0000256" key="2">
    <source>
        <dbReference type="SAM" id="MobiDB-lite"/>
    </source>
</evidence>
<proteinExistence type="predicted"/>
<evidence type="ECO:0000313" key="4">
    <source>
        <dbReference type="Proteomes" id="UP001194468"/>
    </source>
</evidence>
<keyword evidence="1" id="KW-0175">Coiled coil</keyword>
<reference evidence="3" key="1">
    <citation type="submission" date="2019-10" db="EMBL/GenBank/DDBJ databases">
        <authorList>
            <consortium name="DOE Joint Genome Institute"/>
            <person name="Kuo A."/>
            <person name="Miyauchi S."/>
            <person name="Kiss E."/>
            <person name="Drula E."/>
            <person name="Kohler A."/>
            <person name="Sanchez-Garcia M."/>
            <person name="Andreopoulos B."/>
            <person name="Barry K.W."/>
            <person name="Bonito G."/>
            <person name="Buee M."/>
            <person name="Carver A."/>
            <person name="Chen C."/>
            <person name="Cichocki N."/>
            <person name="Clum A."/>
            <person name="Culley D."/>
            <person name="Crous P.W."/>
            <person name="Fauchery L."/>
            <person name="Girlanda M."/>
            <person name="Hayes R."/>
            <person name="Keri Z."/>
            <person name="LaButti K."/>
            <person name="Lipzen A."/>
            <person name="Lombard V."/>
            <person name="Magnuson J."/>
            <person name="Maillard F."/>
            <person name="Morin E."/>
            <person name="Murat C."/>
            <person name="Nolan M."/>
            <person name="Ohm R."/>
            <person name="Pangilinan J."/>
            <person name="Pereira M."/>
            <person name="Perotto S."/>
            <person name="Peter M."/>
            <person name="Riley R."/>
            <person name="Sitrit Y."/>
            <person name="Stielow B."/>
            <person name="Szollosi G."/>
            <person name="Zifcakova L."/>
            <person name="Stursova M."/>
            <person name="Spatafora J.W."/>
            <person name="Tedersoo L."/>
            <person name="Vaario L.-M."/>
            <person name="Yamada A."/>
            <person name="Yan M."/>
            <person name="Wang P."/>
            <person name="Xu J."/>
            <person name="Bruns T."/>
            <person name="Baldrian P."/>
            <person name="Vilgalys R."/>
            <person name="Henrissat B."/>
            <person name="Grigoriev I.V."/>
            <person name="Hibbett D."/>
            <person name="Nagy L.G."/>
            <person name="Martin F.M."/>
        </authorList>
    </citation>
    <scope>NUCLEOTIDE SEQUENCE</scope>
    <source>
        <strain evidence="3">BED1</strain>
    </source>
</reference>